<gene>
    <name evidence="1" type="ORF">PLOB_00036454</name>
</gene>
<dbReference type="Proteomes" id="UP001159405">
    <property type="component" value="Unassembled WGS sequence"/>
</dbReference>
<organism evidence="1 2">
    <name type="scientific">Porites lobata</name>
    <dbReference type="NCBI Taxonomy" id="104759"/>
    <lineage>
        <taxon>Eukaryota</taxon>
        <taxon>Metazoa</taxon>
        <taxon>Cnidaria</taxon>
        <taxon>Anthozoa</taxon>
        <taxon>Hexacorallia</taxon>
        <taxon>Scleractinia</taxon>
        <taxon>Fungiina</taxon>
        <taxon>Poritidae</taxon>
        <taxon>Porites</taxon>
    </lineage>
</organism>
<evidence type="ECO:0000313" key="1">
    <source>
        <dbReference type="EMBL" id="CAH3132180.1"/>
    </source>
</evidence>
<protein>
    <submittedName>
        <fullName evidence="1">Uncharacterized protein</fullName>
    </submittedName>
</protein>
<proteinExistence type="predicted"/>
<comment type="caution">
    <text evidence="1">The sequence shown here is derived from an EMBL/GenBank/DDBJ whole genome shotgun (WGS) entry which is preliminary data.</text>
</comment>
<accession>A0ABN8P3Y0</accession>
<dbReference type="EMBL" id="CALNXK010000050">
    <property type="protein sequence ID" value="CAH3132180.1"/>
    <property type="molecule type" value="Genomic_DNA"/>
</dbReference>
<name>A0ABN8P3Y0_9CNID</name>
<sequence>MLLRSRNTKLSPPPLPGIERKEWLKLLGITFQEDPCNWDLHIDSLLSRAASRVYILRADWQACRFGYTNKIILISEVIKSRESDLFNRITSHTGNVLYDLLPSKRNRVLTERGHEFILP</sequence>
<reference evidence="1 2" key="1">
    <citation type="submission" date="2022-05" db="EMBL/GenBank/DDBJ databases">
        <authorList>
            <consortium name="Genoscope - CEA"/>
            <person name="William W."/>
        </authorList>
    </citation>
    <scope>NUCLEOTIDE SEQUENCE [LARGE SCALE GENOMIC DNA]</scope>
</reference>
<keyword evidence="2" id="KW-1185">Reference proteome</keyword>
<evidence type="ECO:0000313" key="2">
    <source>
        <dbReference type="Proteomes" id="UP001159405"/>
    </source>
</evidence>